<proteinExistence type="predicted"/>
<comment type="caution">
    <text evidence="1">The sequence shown here is derived from an EMBL/GenBank/DDBJ whole genome shotgun (WGS) entry which is preliminary data.</text>
</comment>
<dbReference type="RefSeq" id="WP_165052008.1">
    <property type="nucleotide sequence ID" value="NZ_JAALFE010000017.1"/>
</dbReference>
<dbReference type="InterPro" id="IPR027266">
    <property type="entry name" value="TrmE/GcvT-like"/>
</dbReference>
<evidence type="ECO:0000313" key="1">
    <source>
        <dbReference type="EMBL" id="NGQ92396.1"/>
    </source>
</evidence>
<dbReference type="EMBL" id="JAALFE010000017">
    <property type="protein sequence ID" value="NGQ92396.1"/>
    <property type="molecule type" value="Genomic_DNA"/>
</dbReference>
<dbReference type="AlphaFoldDB" id="A0A6M1U0E3"/>
<sequence>MADHRLKPITPLGHDVPHSVTLGPVTITEVVDTALASLAARMGEGKAVADIADAAGIPLPPPGKAAKAATYATFWLSPDMWMVEAPFATHEDIVAILKPHFGETASITEQTDAWARFDVTGADLPAMFERLCNFDLRAHGPGSATRTVIEHLGCYVVIRAEGHLSVIGPRSSAASVFHALETAARSAF</sequence>
<keyword evidence="2" id="KW-1185">Reference proteome</keyword>
<name>A0A6M1U0E3_9RHOB</name>
<organism evidence="1 2">
    <name type="scientific">Paragemmobacter kunshanensis</name>
    <dbReference type="NCBI Taxonomy" id="2583234"/>
    <lineage>
        <taxon>Bacteria</taxon>
        <taxon>Pseudomonadati</taxon>
        <taxon>Pseudomonadota</taxon>
        <taxon>Alphaproteobacteria</taxon>
        <taxon>Rhodobacterales</taxon>
        <taxon>Paracoccaceae</taxon>
        <taxon>Paragemmobacter</taxon>
    </lineage>
</organism>
<dbReference type="Gene3D" id="3.30.70.1520">
    <property type="entry name" value="Heterotetrameric sarcosine oxidase"/>
    <property type="match status" value="1"/>
</dbReference>
<dbReference type="Proteomes" id="UP000474758">
    <property type="component" value="Unassembled WGS sequence"/>
</dbReference>
<evidence type="ECO:0000313" key="2">
    <source>
        <dbReference type="Proteomes" id="UP000474758"/>
    </source>
</evidence>
<protein>
    <submittedName>
        <fullName evidence="1">Sarcosine oxidase subunit gamma</fullName>
    </submittedName>
</protein>
<reference evidence="1 2" key="1">
    <citation type="submission" date="2020-02" db="EMBL/GenBank/DDBJ databases">
        <title>Rhodobacter translucens sp. nov., a novel bacterium isolated from activated sludge.</title>
        <authorList>
            <person name="Liu J."/>
        </authorList>
    </citation>
    <scope>NUCLEOTIDE SEQUENCE [LARGE SCALE GENOMIC DNA]</scope>
    <source>
        <strain evidence="1 2">HX-7-19</strain>
    </source>
</reference>
<dbReference type="Gene3D" id="3.30.1360.120">
    <property type="entry name" value="Probable tRNA modification gtpase trme, domain 1"/>
    <property type="match status" value="1"/>
</dbReference>
<gene>
    <name evidence="1" type="ORF">G5V65_15975</name>
</gene>
<accession>A0A6M1U0E3</accession>
<dbReference type="SUPFAM" id="SSF103025">
    <property type="entry name" value="Folate-binding domain"/>
    <property type="match status" value="1"/>
</dbReference>